<organism evidence="1 2">
    <name type="scientific">Coniosporium uncinatum</name>
    <dbReference type="NCBI Taxonomy" id="93489"/>
    <lineage>
        <taxon>Eukaryota</taxon>
        <taxon>Fungi</taxon>
        <taxon>Dikarya</taxon>
        <taxon>Ascomycota</taxon>
        <taxon>Pezizomycotina</taxon>
        <taxon>Dothideomycetes</taxon>
        <taxon>Dothideomycetes incertae sedis</taxon>
        <taxon>Coniosporium</taxon>
    </lineage>
</organism>
<sequence>LGSVQRVILFITDRNFQSTVPAISTILKHKLDIIIFLINNGGYTIERWLHDMKAAGYNDAPDWEYTALPKTMGGKAMVDISNVHSGPYIHPAKMMTKRDRGYKSYTVNNMIELEELWAKEEFKKPMGMHFVEMHMRKEDAPLPLKLVCKNNVKTNEVSSST</sequence>
<name>A0ACC3D4B9_9PEZI</name>
<dbReference type="Proteomes" id="UP001186974">
    <property type="component" value="Unassembled WGS sequence"/>
</dbReference>
<accession>A0ACC3D4B9</accession>
<dbReference type="EMBL" id="JAWDJW010007797">
    <property type="protein sequence ID" value="KAK3061510.1"/>
    <property type="molecule type" value="Genomic_DNA"/>
</dbReference>
<evidence type="ECO:0000313" key="2">
    <source>
        <dbReference type="Proteomes" id="UP001186974"/>
    </source>
</evidence>
<comment type="caution">
    <text evidence="1">The sequence shown here is derived from an EMBL/GenBank/DDBJ whole genome shotgun (WGS) entry which is preliminary data.</text>
</comment>
<reference evidence="1" key="1">
    <citation type="submission" date="2024-09" db="EMBL/GenBank/DDBJ databases">
        <title>Black Yeasts Isolated from many extreme environments.</title>
        <authorList>
            <person name="Coleine C."/>
            <person name="Stajich J.E."/>
            <person name="Selbmann L."/>
        </authorList>
    </citation>
    <scope>NUCLEOTIDE SEQUENCE</scope>
    <source>
        <strain evidence="1">CCFEE 5737</strain>
    </source>
</reference>
<feature type="non-terminal residue" evidence="1">
    <location>
        <position position="1"/>
    </location>
</feature>
<protein>
    <submittedName>
        <fullName evidence="1">Uncharacterized protein</fullName>
    </submittedName>
</protein>
<gene>
    <name evidence="1" type="ORF">LTS18_006044</name>
</gene>
<keyword evidence="2" id="KW-1185">Reference proteome</keyword>
<proteinExistence type="predicted"/>
<evidence type="ECO:0000313" key="1">
    <source>
        <dbReference type="EMBL" id="KAK3061510.1"/>
    </source>
</evidence>